<name>A0A821UTP5_9NEOP</name>
<evidence type="ECO:0000256" key="1">
    <source>
        <dbReference type="ARBA" id="ARBA00008694"/>
    </source>
</evidence>
<organism evidence="5 6">
    <name type="scientific">Pieris macdunnoughi</name>
    <dbReference type="NCBI Taxonomy" id="345717"/>
    <lineage>
        <taxon>Eukaryota</taxon>
        <taxon>Metazoa</taxon>
        <taxon>Ecdysozoa</taxon>
        <taxon>Arthropoda</taxon>
        <taxon>Hexapoda</taxon>
        <taxon>Insecta</taxon>
        <taxon>Pterygota</taxon>
        <taxon>Neoptera</taxon>
        <taxon>Endopterygota</taxon>
        <taxon>Lepidoptera</taxon>
        <taxon>Glossata</taxon>
        <taxon>Ditrysia</taxon>
        <taxon>Papilionoidea</taxon>
        <taxon>Pieridae</taxon>
        <taxon>Pierinae</taxon>
        <taxon>Pieris</taxon>
    </lineage>
</organism>
<keyword evidence="3" id="KW-0012">Acyltransferase</keyword>
<dbReference type="PANTHER" id="PTHR10545">
    <property type="entry name" value="DIAMINE N-ACETYLTRANSFERASE"/>
    <property type="match status" value="1"/>
</dbReference>
<evidence type="ECO:0000256" key="2">
    <source>
        <dbReference type="ARBA" id="ARBA00022679"/>
    </source>
</evidence>
<dbReference type="CDD" id="cd04301">
    <property type="entry name" value="NAT_SF"/>
    <property type="match status" value="1"/>
</dbReference>
<keyword evidence="2" id="KW-0808">Transferase</keyword>
<comment type="similarity">
    <text evidence="1">Belongs to the acetyltransferase family.</text>
</comment>
<dbReference type="Proteomes" id="UP000663880">
    <property type="component" value="Unassembled WGS sequence"/>
</dbReference>
<dbReference type="Gene3D" id="3.40.630.30">
    <property type="match status" value="1"/>
</dbReference>
<proteinExistence type="inferred from homology"/>
<dbReference type="EMBL" id="CAJOBZ010000034">
    <property type="protein sequence ID" value="CAF4896111.1"/>
    <property type="molecule type" value="Genomic_DNA"/>
</dbReference>
<dbReference type="AlphaFoldDB" id="A0A821UTP5"/>
<evidence type="ECO:0000313" key="6">
    <source>
        <dbReference type="Proteomes" id="UP000663880"/>
    </source>
</evidence>
<protein>
    <recommendedName>
        <fullName evidence="4">N-acetyltransferase domain-containing protein</fullName>
    </recommendedName>
</protein>
<keyword evidence="6" id="KW-1185">Reference proteome</keyword>
<comment type="caution">
    <text evidence="5">The sequence shown here is derived from an EMBL/GenBank/DDBJ whole genome shotgun (WGS) entry which is preliminary data.</text>
</comment>
<dbReference type="FunFam" id="3.40.630.30:FF:000064">
    <property type="entry name" value="GNAT family acetyltransferase"/>
    <property type="match status" value="1"/>
</dbReference>
<dbReference type="SUPFAM" id="SSF55729">
    <property type="entry name" value="Acyl-CoA N-acyltransferases (Nat)"/>
    <property type="match status" value="1"/>
</dbReference>
<evidence type="ECO:0000313" key="5">
    <source>
        <dbReference type="EMBL" id="CAF4896111.1"/>
    </source>
</evidence>
<feature type="domain" description="N-acetyltransferase" evidence="4">
    <location>
        <begin position="1"/>
        <end position="124"/>
    </location>
</feature>
<dbReference type="OrthoDB" id="7305308at2759"/>
<accession>A0A821UTP5</accession>
<dbReference type="PANTHER" id="PTHR10545:SF29">
    <property type="entry name" value="GH14572P-RELATED"/>
    <property type="match status" value="1"/>
</dbReference>
<dbReference type="InterPro" id="IPR000182">
    <property type="entry name" value="GNAT_dom"/>
</dbReference>
<evidence type="ECO:0000256" key="3">
    <source>
        <dbReference type="ARBA" id="ARBA00023315"/>
    </source>
</evidence>
<reference evidence="5" key="1">
    <citation type="submission" date="2021-02" db="EMBL/GenBank/DDBJ databases">
        <authorList>
            <person name="Steward A R."/>
        </authorList>
    </citation>
    <scope>NUCLEOTIDE SEQUENCE</scope>
</reference>
<dbReference type="GO" id="GO:0008080">
    <property type="term" value="F:N-acetyltransferase activity"/>
    <property type="evidence" value="ECO:0007669"/>
    <property type="project" value="TreeGrafter"/>
</dbReference>
<dbReference type="PROSITE" id="PS51186">
    <property type="entry name" value="GNAT"/>
    <property type="match status" value="1"/>
</dbReference>
<dbReference type="Pfam" id="PF00583">
    <property type="entry name" value="Acetyltransf_1"/>
    <property type="match status" value="1"/>
</dbReference>
<sequence>MLQLPDLRRDGFETEPPLFRCLVAEQINDRNKELVGYALYFSSYSTWQGRALMLRDIFIKERCRKQGVGKKLFNAVAKVASSSGCSRLEFHVLGWNDARSFYESRGARDLTSAETWRYYRLDDDALHAAAREADIIH</sequence>
<dbReference type="InterPro" id="IPR051016">
    <property type="entry name" value="Diverse_Substrate_AcTransf"/>
</dbReference>
<dbReference type="InterPro" id="IPR016181">
    <property type="entry name" value="Acyl_CoA_acyltransferase"/>
</dbReference>
<gene>
    <name evidence="5" type="ORF">PMACD_LOCUS10887</name>
</gene>
<evidence type="ECO:0000259" key="4">
    <source>
        <dbReference type="PROSITE" id="PS51186"/>
    </source>
</evidence>